<evidence type="ECO:0000256" key="2">
    <source>
        <dbReference type="ARBA" id="ARBA00022942"/>
    </source>
</evidence>
<dbReference type="Pfam" id="PF18055">
    <property type="entry name" value="RPN6_N"/>
    <property type="match status" value="1"/>
</dbReference>
<dbReference type="Pfam" id="PF01399">
    <property type="entry name" value="PCI"/>
    <property type="match status" value="1"/>
</dbReference>
<dbReference type="Proteomes" id="UP001362899">
    <property type="component" value="Unassembled WGS sequence"/>
</dbReference>
<organism evidence="4 5">
    <name type="scientific">Starmerella bacillaris</name>
    <name type="common">Yeast</name>
    <name type="synonym">Candida zemplinina</name>
    <dbReference type="NCBI Taxonomy" id="1247836"/>
    <lineage>
        <taxon>Eukaryota</taxon>
        <taxon>Fungi</taxon>
        <taxon>Dikarya</taxon>
        <taxon>Ascomycota</taxon>
        <taxon>Saccharomycotina</taxon>
        <taxon>Dipodascomycetes</taxon>
        <taxon>Dipodascales</taxon>
        <taxon>Trichomonascaceae</taxon>
        <taxon>Starmerella</taxon>
    </lineage>
</organism>
<gene>
    <name evidence="4" type="ORF">DASB73_039430</name>
</gene>
<dbReference type="SMART" id="SM00088">
    <property type="entry name" value="PINT"/>
    <property type="match status" value="1"/>
</dbReference>
<dbReference type="AlphaFoldDB" id="A0AAV5RNH6"/>
<dbReference type="SMART" id="SM00753">
    <property type="entry name" value="PAM"/>
    <property type="match status" value="1"/>
</dbReference>
<dbReference type="InterPro" id="IPR036390">
    <property type="entry name" value="WH_DNA-bd_sf"/>
</dbReference>
<comment type="similarity">
    <text evidence="1">Belongs to the proteasome subunit S9 family.</text>
</comment>
<accession>A0AAV5RNH6</accession>
<dbReference type="SUPFAM" id="SSF46785">
    <property type="entry name" value="Winged helix' DNA-binding domain"/>
    <property type="match status" value="1"/>
</dbReference>
<dbReference type="Gene3D" id="1.25.40.570">
    <property type="match status" value="1"/>
</dbReference>
<dbReference type="InterPro" id="IPR000717">
    <property type="entry name" value="PCI_dom"/>
</dbReference>
<dbReference type="Pfam" id="PF18503">
    <property type="entry name" value="RPN6_C_helix"/>
    <property type="match status" value="1"/>
</dbReference>
<protein>
    <submittedName>
        <fullName evidence="4">Proteasome regulatory particle lid subunit</fullName>
    </submittedName>
</protein>
<proteinExistence type="inferred from homology"/>
<evidence type="ECO:0000259" key="3">
    <source>
        <dbReference type="PROSITE" id="PS50250"/>
    </source>
</evidence>
<keyword evidence="5" id="KW-1185">Reference proteome</keyword>
<dbReference type="PROSITE" id="PS50250">
    <property type="entry name" value="PCI"/>
    <property type="match status" value="1"/>
</dbReference>
<dbReference type="InterPro" id="IPR011990">
    <property type="entry name" value="TPR-like_helical_dom_sf"/>
</dbReference>
<comment type="caution">
    <text evidence="4">The sequence shown here is derived from an EMBL/GenBank/DDBJ whole genome shotgun (WGS) entry which is preliminary data.</text>
</comment>
<sequence length="421" mass="47156">MSSTRPVLREAESLGLPAGESKYLEVVNYNVSNESASAKEKIAQDQEVALLALGAFYSSNGNKEALEQLVATARQVTGEYAKSKSAKIIKALVDDMAAIDGSSDLLIKTIEDCIDWAVSSNRSFLRQSLQIRLLDVYYNTKKYQVAVELASNLLTELKKLDDKMMLVEVQLQEARVFHALRNLAKARASLTSARVSANAVYTPTLMQARLDMMSGVLQAEEGDYKTAFSYFYESFEGYSSLNDRTAVQVLKYLLLVKVMLNLNDDVEQLMHHKAIKQYHGRDIDAMVAMSHANSNRSLKDFESVLKSYNSELSDDPFVRSHFAVLYDKMFQENLMKVIEPYSCVEISHLSRLLGLDSSQVEGKLSQMILDKVFNGILDQGKGWLYIYPAPQADKTYEMGLETIKQMSAVVDTLYEKAAAIN</sequence>
<dbReference type="SUPFAM" id="SSF48452">
    <property type="entry name" value="TPR-like"/>
    <property type="match status" value="1"/>
</dbReference>
<keyword evidence="2 4" id="KW-0647">Proteasome</keyword>
<dbReference type="EMBL" id="BTGC01000008">
    <property type="protein sequence ID" value="GMM52980.1"/>
    <property type="molecule type" value="Genomic_DNA"/>
</dbReference>
<evidence type="ECO:0000256" key="1">
    <source>
        <dbReference type="ARBA" id="ARBA00007454"/>
    </source>
</evidence>
<dbReference type="InterPro" id="IPR040780">
    <property type="entry name" value="Rpn6_C_helix"/>
</dbReference>
<dbReference type="InterPro" id="IPR050871">
    <property type="entry name" value="26S_Proteasome/COP9_Components"/>
</dbReference>
<dbReference type="GO" id="GO:0008541">
    <property type="term" value="C:proteasome regulatory particle, lid subcomplex"/>
    <property type="evidence" value="ECO:0007669"/>
    <property type="project" value="UniProtKB-ARBA"/>
</dbReference>
<feature type="domain" description="PCI" evidence="3">
    <location>
        <begin position="223"/>
        <end position="391"/>
    </location>
</feature>
<reference evidence="4 5" key="1">
    <citation type="journal article" date="2023" name="Elife">
        <title>Identification of key yeast species and microbe-microbe interactions impacting larval growth of Drosophila in the wild.</title>
        <authorList>
            <person name="Mure A."/>
            <person name="Sugiura Y."/>
            <person name="Maeda R."/>
            <person name="Honda K."/>
            <person name="Sakurai N."/>
            <person name="Takahashi Y."/>
            <person name="Watada M."/>
            <person name="Katoh T."/>
            <person name="Gotoh A."/>
            <person name="Gotoh Y."/>
            <person name="Taniguchi I."/>
            <person name="Nakamura K."/>
            <person name="Hayashi T."/>
            <person name="Katayama T."/>
            <person name="Uemura T."/>
            <person name="Hattori Y."/>
        </authorList>
    </citation>
    <scope>NUCLEOTIDE SEQUENCE [LARGE SCALE GENOMIC DNA]</scope>
    <source>
        <strain evidence="4 5">SB-73</strain>
    </source>
</reference>
<evidence type="ECO:0000313" key="5">
    <source>
        <dbReference type="Proteomes" id="UP001362899"/>
    </source>
</evidence>
<evidence type="ECO:0000313" key="4">
    <source>
        <dbReference type="EMBL" id="GMM52980.1"/>
    </source>
</evidence>
<dbReference type="PANTHER" id="PTHR10678">
    <property type="entry name" value="26S PROTEASOME NON-ATPASE REGULATORY SUBUNIT 11/COP9 SIGNALOSOME COMPLEX SUBUNIT 2"/>
    <property type="match status" value="1"/>
</dbReference>
<name>A0AAV5RNH6_STABA</name>
<dbReference type="InterPro" id="IPR040773">
    <property type="entry name" value="Rpn6_N"/>
</dbReference>